<accession>A0A914E221</accession>
<evidence type="ECO:0000313" key="2">
    <source>
        <dbReference type="Proteomes" id="UP000887540"/>
    </source>
</evidence>
<evidence type="ECO:0000256" key="1">
    <source>
        <dbReference type="SAM" id="Coils"/>
    </source>
</evidence>
<dbReference type="AlphaFoldDB" id="A0A914E221"/>
<keyword evidence="1" id="KW-0175">Coiled coil</keyword>
<evidence type="ECO:0000313" key="3">
    <source>
        <dbReference type="WBParaSite" id="ACRNAN_scaffold5218.g17942.t1"/>
    </source>
</evidence>
<name>A0A914E221_9BILA</name>
<reference evidence="3" key="1">
    <citation type="submission" date="2022-11" db="UniProtKB">
        <authorList>
            <consortium name="WormBaseParasite"/>
        </authorList>
    </citation>
    <scope>IDENTIFICATION</scope>
</reference>
<protein>
    <submittedName>
        <fullName evidence="3">Uncharacterized protein</fullName>
    </submittedName>
</protein>
<proteinExistence type="predicted"/>
<keyword evidence="2" id="KW-1185">Reference proteome</keyword>
<dbReference type="Proteomes" id="UP000887540">
    <property type="component" value="Unplaced"/>
</dbReference>
<dbReference type="WBParaSite" id="ACRNAN_scaffold5218.g17942.t1">
    <property type="protein sequence ID" value="ACRNAN_scaffold5218.g17942.t1"/>
    <property type="gene ID" value="ACRNAN_scaffold5218.g17942"/>
</dbReference>
<sequence>MRDNLEEKIYDLENNFRQCDEYLETIDKNIEDIKRKYNNAQQEKANIMEKIKEVQLDNESKRRFISTQKMSGEEARARRIERDNLRQHHGDLKARLKEAESRKENIQPDLYKETSKVDDKFKDFVSRLREVTKEVFDNEEQDIVNQVAELDSKNEDFSQNDLGKCRHAINLVATRIDVKFSKLLADCQGARSKCEEACRFISKCNETIDKIGIETARSTTQFQRDFEDIRKDLHQANLEIDCLLQKANLISESIGKLINEGKELLNRNAEIKMKYDQKKRLRENEFQEIVAKLSEKLSIVWDEHIALRNEAMTFSKTAKEMNKAARKIEQMWNKLDSENNTEE</sequence>
<feature type="coiled-coil region" evidence="1">
    <location>
        <begin position="23"/>
        <end position="57"/>
    </location>
</feature>
<organism evidence="2 3">
    <name type="scientific">Acrobeloides nanus</name>
    <dbReference type="NCBI Taxonomy" id="290746"/>
    <lineage>
        <taxon>Eukaryota</taxon>
        <taxon>Metazoa</taxon>
        <taxon>Ecdysozoa</taxon>
        <taxon>Nematoda</taxon>
        <taxon>Chromadorea</taxon>
        <taxon>Rhabditida</taxon>
        <taxon>Tylenchina</taxon>
        <taxon>Cephalobomorpha</taxon>
        <taxon>Cephaloboidea</taxon>
        <taxon>Cephalobidae</taxon>
        <taxon>Acrobeloides</taxon>
    </lineage>
</organism>